<dbReference type="RefSeq" id="WP_285763937.1">
    <property type="nucleotide sequence ID" value="NZ_BSYJ01000003.1"/>
</dbReference>
<dbReference type="SUPFAM" id="SSF51905">
    <property type="entry name" value="FAD/NAD(P)-binding domain"/>
    <property type="match status" value="1"/>
</dbReference>
<keyword evidence="3" id="KW-0285">Flavoprotein</keyword>
<feature type="region of interest" description="Disordered" evidence="6">
    <location>
        <begin position="379"/>
        <end position="414"/>
    </location>
</feature>
<evidence type="ECO:0000256" key="5">
    <source>
        <dbReference type="ARBA" id="ARBA00023002"/>
    </source>
</evidence>
<evidence type="ECO:0000313" key="9">
    <source>
        <dbReference type="Proteomes" id="UP001224392"/>
    </source>
</evidence>
<evidence type="ECO:0000256" key="4">
    <source>
        <dbReference type="ARBA" id="ARBA00022827"/>
    </source>
</evidence>
<evidence type="ECO:0000313" key="8">
    <source>
        <dbReference type="EMBL" id="GMG87304.1"/>
    </source>
</evidence>
<dbReference type="PROSITE" id="PS00978">
    <property type="entry name" value="FAD_G3PDH_2"/>
    <property type="match status" value="1"/>
</dbReference>
<comment type="similarity">
    <text evidence="2">Belongs to the FAD-dependent glycerol-3-phosphate dehydrogenase family.</text>
</comment>
<dbReference type="EMBL" id="BSYJ01000003">
    <property type="protein sequence ID" value="GMG87304.1"/>
    <property type="molecule type" value="Genomic_DNA"/>
</dbReference>
<organism evidence="8 9">
    <name type="scientific">Biformimicrobium ophioploci</name>
    <dbReference type="NCBI Taxonomy" id="3036711"/>
    <lineage>
        <taxon>Bacteria</taxon>
        <taxon>Pseudomonadati</taxon>
        <taxon>Pseudomonadota</taxon>
        <taxon>Gammaproteobacteria</taxon>
        <taxon>Cellvibrionales</taxon>
        <taxon>Microbulbiferaceae</taxon>
        <taxon>Biformimicrobium</taxon>
    </lineage>
</organism>
<feature type="domain" description="FAD dependent oxidoreductase" evidence="7">
    <location>
        <begin position="6"/>
        <end position="368"/>
    </location>
</feature>
<evidence type="ECO:0000259" key="7">
    <source>
        <dbReference type="Pfam" id="PF01266"/>
    </source>
</evidence>
<keyword evidence="9" id="KW-1185">Reference proteome</keyword>
<keyword evidence="4" id="KW-0274">FAD</keyword>
<proteinExistence type="inferred from homology"/>
<dbReference type="Pfam" id="PF01266">
    <property type="entry name" value="DAO"/>
    <property type="match status" value="1"/>
</dbReference>
<name>A0ABQ6LZ10_9GAMM</name>
<evidence type="ECO:0000256" key="6">
    <source>
        <dbReference type="SAM" id="MobiDB-lite"/>
    </source>
</evidence>
<reference evidence="8 9" key="1">
    <citation type="submission" date="2023-04" db="EMBL/GenBank/DDBJ databases">
        <title>Marinobulbifer ophiurae gen. nov., sp. Nov., isolate from tissue of brittle star Ophioplocus japonicus.</title>
        <authorList>
            <person name="Kawano K."/>
            <person name="Sawayama S."/>
            <person name="Nakagawa S."/>
        </authorList>
    </citation>
    <scope>NUCLEOTIDE SEQUENCE [LARGE SCALE GENOMIC DNA]</scope>
    <source>
        <strain evidence="8 9">NKW57</strain>
    </source>
</reference>
<gene>
    <name evidence="8" type="ORF">MNKW57_16250</name>
</gene>
<dbReference type="PANTHER" id="PTHR11985:SF15">
    <property type="entry name" value="GLYCEROL-3-PHOSPHATE DEHYDROGENASE, MITOCHONDRIAL"/>
    <property type="match status" value="1"/>
</dbReference>
<dbReference type="InterPro" id="IPR036188">
    <property type="entry name" value="FAD/NAD-bd_sf"/>
</dbReference>
<evidence type="ECO:0000256" key="3">
    <source>
        <dbReference type="ARBA" id="ARBA00022630"/>
    </source>
</evidence>
<accession>A0ABQ6LZ10</accession>
<evidence type="ECO:0000256" key="1">
    <source>
        <dbReference type="ARBA" id="ARBA00001974"/>
    </source>
</evidence>
<dbReference type="Gene3D" id="3.50.50.60">
    <property type="entry name" value="FAD/NAD(P)-binding domain"/>
    <property type="match status" value="1"/>
</dbReference>
<protein>
    <submittedName>
        <fullName evidence="8">FAD-dependent oxidoreductase</fullName>
    </submittedName>
</protein>
<dbReference type="InterPro" id="IPR000447">
    <property type="entry name" value="G3P_DH_FAD-dep"/>
</dbReference>
<sequence length="414" mass="45536">MPTDFDVVVIGAGIQGAGVASAASAAGARVLVLEQTGVGSGTSSRSSKLIHGGLRYLESRQFRLVHECLRERHWLLQNKPELVRLVPFYIPVYRHSRRSPWLVRLGLVLYSMLTGARIRSWRDAWKGARFRQVPRSQWHLLAGIEQRDLRAVFQYYDAQTDDKALTRAVIDDSLTHGATLLCPASLIGAELVGNRVRVDYFDNGALKTARCKVLVNCAGPWVENVNSLCTPALKLPPLELVAGTHILLPVSLGERIFYIEAEDGRAIFVMPWKGRTLVGTTERSYAGSPESVMPTVEEELYLLHAVQRHFPETGKLQLQDLQNSYAGLRVLPKSADLPFSRPRETLIATDDPRKPRMVAVAGGKLTSYRATAAKVLSMIRPSLQPEPTESTTIAAGVEGEPPLPEGEDQSASGT</sequence>
<dbReference type="Gene3D" id="3.30.9.10">
    <property type="entry name" value="D-Amino Acid Oxidase, subunit A, domain 2"/>
    <property type="match status" value="1"/>
</dbReference>
<comment type="cofactor">
    <cofactor evidence="1">
        <name>FAD</name>
        <dbReference type="ChEBI" id="CHEBI:57692"/>
    </cofactor>
</comment>
<dbReference type="PRINTS" id="PR01001">
    <property type="entry name" value="FADG3PDH"/>
</dbReference>
<dbReference type="InterPro" id="IPR006076">
    <property type="entry name" value="FAD-dep_OxRdtase"/>
</dbReference>
<evidence type="ECO:0000256" key="2">
    <source>
        <dbReference type="ARBA" id="ARBA00007330"/>
    </source>
</evidence>
<dbReference type="Proteomes" id="UP001224392">
    <property type="component" value="Unassembled WGS sequence"/>
</dbReference>
<keyword evidence="5" id="KW-0560">Oxidoreductase</keyword>
<dbReference type="PANTHER" id="PTHR11985">
    <property type="entry name" value="GLYCEROL-3-PHOSPHATE DEHYDROGENASE"/>
    <property type="match status" value="1"/>
</dbReference>
<comment type="caution">
    <text evidence="8">The sequence shown here is derived from an EMBL/GenBank/DDBJ whole genome shotgun (WGS) entry which is preliminary data.</text>
</comment>